<dbReference type="SUPFAM" id="SSF51735">
    <property type="entry name" value="NAD(P)-binding Rossmann-fold domains"/>
    <property type="match status" value="1"/>
</dbReference>
<evidence type="ECO:0000313" key="2">
    <source>
        <dbReference type="EMBL" id="PIE34855.1"/>
    </source>
</evidence>
<dbReference type="GO" id="GO:0016054">
    <property type="term" value="P:organic acid catabolic process"/>
    <property type="evidence" value="ECO:0007669"/>
    <property type="project" value="UniProtKB-ARBA"/>
</dbReference>
<dbReference type="EMBL" id="PDSL01000004">
    <property type="protein sequence ID" value="PIE34855.1"/>
    <property type="molecule type" value="Genomic_DNA"/>
</dbReference>
<protein>
    <submittedName>
        <fullName evidence="2">Oxidoreductase</fullName>
    </submittedName>
</protein>
<dbReference type="GO" id="GO:0050661">
    <property type="term" value="F:NADP binding"/>
    <property type="evidence" value="ECO:0007669"/>
    <property type="project" value="InterPro"/>
</dbReference>
<dbReference type="GO" id="GO:0016491">
    <property type="term" value="F:oxidoreductase activity"/>
    <property type="evidence" value="ECO:0007669"/>
    <property type="project" value="InterPro"/>
</dbReference>
<dbReference type="InterPro" id="IPR002204">
    <property type="entry name" value="3-OH-isobutyrate_DH-rel_CS"/>
</dbReference>
<proteinExistence type="predicted"/>
<feature type="domain" description="6-phosphogluconate dehydrogenase NADP-binding" evidence="1">
    <location>
        <begin position="4"/>
        <end position="66"/>
    </location>
</feature>
<evidence type="ECO:0000259" key="1">
    <source>
        <dbReference type="Pfam" id="PF03446"/>
    </source>
</evidence>
<sequence>MAHLAFLGLGVMGAPMAGHLAAQGHSVTVYNRTGARSLEWVAAYGHRAAPTPAEAVDGADYVMMCV</sequence>
<organism evidence="2 3">
    <name type="scientific">Ilumatobacter coccineus</name>
    <dbReference type="NCBI Taxonomy" id="467094"/>
    <lineage>
        <taxon>Bacteria</taxon>
        <taxon>Bacillati</taxon>
        <taxon>Actinomycetota</taxon>
        <taxon>Acidimicrobiia</taxon>
        <taxon>Acidimicrobiales</taxon>
        <taxon>Ilumatobacteraceae</taxon>
        <taxon>Ilumatobacter</taxon>
    </lineage>
</organism>
<dbReference type="InterPro" id="IPR006115">
    <property type="entry name" value="6PGDH_NADP-bd"/>
</dbReference>
<reference evidence="2 3" key="1">
    <citation type="submission" date="2017-10" db="EMBL/GenBank/DDBJ databases">
        <title>Novel microbial diversity and functional potential in the marine mammal oral microbiome.</title>
        <authorList>
            <person name="Dudek N.K."/>
            <person name="Sun C.L."/>
            <person name="Burstein D."/>
            <person name="Kantor R.S."/>
            <person name="Aliaga Goltsman D.S."/>
            <person name="Bik E.M."/>
            <person name="Thomas B.C."/>
            <person name="Banfield J.F."/>
            <person name="Relman D.A."/>
        </authorList>
    </citation>
    <scope>NUCLEOTIDE SEQUENCE [LARGE SCALE GENOMIC DNA]</scope>
    <source>
        <strain evidence="2">DOLJORAL78_61_10</strain>
    </source>
</reference>
<dbReference type="InterPro" id="IPR036291">
    <property type="entry name" value="NAD(P)-bd_dom_sf"/>
</dbReference>
<dbReference type="PANTHER" id="PTHR43580">
    <property type="entry name" value="OXIDOREDUCTASE GLYR1-RELATED"/>
    <property type="match status" value="1"/>
</dbReference>
<dbReference type="PROSITE" id="PS00895">
    <property type="entry name" value="3_HYDROXYISOBUT_DH"/>
    <property type="match status" value="1"/>
</dbReference>
<feature type="non-terminal residue" evidence="2">
    <location>
        <position position="66"/>
    </location>
</feature>
<accession>A0A2G6KGU4</accession>
<comment type="caution">
    <text evidence="2">The sequence shown here is derived from an EMBL/GenBank/DDBJ whole genome shotgun (WGS) entry which is preliminary data.</text>
</comment>
<dbReference type="Pfam" id="PF03446">
    <property type="entry name" value="NAD_binding_2"/>
    <property type="match status" value="1"/>
</dbReference>
<dbReference type="AlphaFoldDB" id="A0A2G6KGU4"/>
<dbReference type="Gene3D" id="3.40.50.720">
    <property type="entry name" value="NAD(P)-binding Rossmann-like Domain"/>
    <property type="match status" value="1"/>
</dbReference>
<name>A0A2G6KGU4_9ACTN</name>
<dbReference type="PANTHER" id="PTHR43580:SF2">
    <property type="entry name" value="CYTOKINE-LIKE NUCLEAR FACTOR N-PAC"/>
    <property type="match status" value="1"/>
</dbReference>
<gene>
    <name evidence="2" type="ORF">CSA55_00125</name>
</gene>
<dbReference type="InterPro" id="IPR051265">
    <property type="entry name" value="HIBADH-related_NP60_sf"/>
</dbReference>
<evidence type="ECO:0000313" key="3">
    <source>
        <dbReference type="Proteomes" id="UP000230914"/>
    </source>
</evidence>
<dbReference type="Proteomes" id="UP000230914">
    <property type="component" value="Unassembled WGS sequence"/>
</dbReference>